<dbReference type="GO" id="GO:0034974">
    <property type="term" value="C:Swi5-Swi2 complex"/>
    <property type="evidence" value="ECO:0007669"/>
    <property type="project" value="TreeGrafter"/>
</dbReference>
<reference evidence="7 8" key="1">
    <citation type="journal article" date="2024" name="Insects">
        <title>An Improved Chromosome-Level Genome Assembly of the Firefly Pyrocoelia pectoralis.</title>
        <authorList>
            <person name="Fu X."/>
            <person name="Meyer-Rochow V.B."/>
            <person name="Ballantyne L."/>
            <person name="Zhu X."/>
        </authorList>
    </citation>
    <scope>NUCLEOTIDE SEQUENCE [LARGE SCALE GENOMIC DNA]</scope>
    <source>
        <strain evidence="7">XCY_ONT2</strain>
    </source>
</reference>
<dbReference type="GO" id="GO:0000724">
    <property type="term" value="P:double-strand break repair via homologous recombination"/>
    <property type="evidence" value="ECO:0007669"/>
    <property type="project" value="TreeGrafter"/>
</dbReference>
<evidence type="ECO:0000313" key="8">
    <source>
        <dbReference type="Proteomes" id="UP001329430"/>
    </source>
</evidence>
<evidence type="ECO:0000256" key="1">
    <source>
        <dbReference type="ARBA" id="ARBA00008060"/>
    </source>
</evidence>
<keyword evidence="3" id="KW-0227">DNA damage</keyword>
<protein>
    <recommendedName>
        <fullName evidence="2">DNA repair protein SWI5 homolog</fullName>
    </recommendedName>
    <alternativeName>
        <fullName evidence="6">Protein SAE3 homolog</fullName>
    </alternativeName>
</protein>
<evidence type="ECO:0000256" key="5">
    <source>
        <dbReference type="ARBA" id="ARBA00025380"/>
    </source>
</evidence>
<keyword evidence="8" id="KW-1185">Reference proteome</keyword>
<sequence length="86" mass="10135">MDKKKRKTIKSPTALYQQLQERENWLDKEIENLINRGISTDLKPQMEALHRYNEIKDATQLVLGYLADIEQKTIAELHLLFNLPLD</sequence>
<name>A0AAN7ZJ24_9COLE</name>
<evidence type="ECO:0000256" key="6">
    <source>
        <dbReference type="ARBA" id="ARBA00030081"/>
    </source>
</evidence>
<comment type="function">
    <text evidence="5">Component of the swi5-sfr1 complex, a complex required for double-strand break repair via homologous recombination.</text>
</comment>
<dbReference type="InterPro" id="IPR010760">
    <property type="entry name" value="DNA-repair_Swi5"/>
</dbReference>
<dbReference type="PANTHER" id="PTHR28529:SF2">
    <property type="entry name" value="DNA REPAIR PROTEIN SWI5 HOMOLOG"/>
    <property type="match status" value="1"/>
</dbReference>
<dbReference type="AlphaFoldDB" id="A0AAN7ZJ24"/>
<dbReference type="GO" id="GO:0032798">
    <property type="term" value="C:Swi5-Sfr1 complex"/>
    <property type="evidence" value="ECO:0007669"/>
    <property type="project" value="TreeGrafter"/>
</dbReference>
<dbReference type="Proteomes" id="UP001329430">
    <property type="component" value="Chromosome 3"/>
</dbReference>
<evidence type="ECO:0000313" key="7">
    <source>
        <dbReference type="EMBL" id="KAK5645722.1"/>
    </source>
</evidence>
<evidence type="ECO:0000256" key="4">
    <source>
        <dbReference type="ARBA" id="ARBA00023204"/>
    </source>
</evidence>
<dbReference type="PANTHER" id="PTHR28529">
    <property type="entry name" value="DNA REPAIR PROTEIN SWI5 HOMOLOG"/>
    <property type="match status" value="1"/>
</dbReference>
<evidence type="ECO:0000256" key="2">
    <source>
        <dbReference type="ARBA" id="ARBA00019825"/>
    </source>
</evidence>
<dbReference type="Pfam" id="PF07061">
    <property type="entry name" value="Swi5"/>
    <property type="match status" value="1"/>
</dbReference>
<comment type="caution">
    <text evidence="7">The sequence shown here is derived from an EMBL/GenBank/DDBJ whole genome shotgun (WGS) entry which is preliminary data.</text>
</comment>
<keyword evidence="4" id="KW-0234">DNA repair</keyword>
<organism evidence="7 8">
    <name type="scientific">Pyrocoelia pectoralis</name>
    <dbReference type="NCBI Taxonomy" id="417401"/>
    <lineage>
        <taxon>Eukaryota</taxon>
        <taxon>Metazoa</taxon>
        <taxon>Ecdysozoa</taxon>
        <taxon>Arthropoda</taxon>
        <taxon>Hexapoda</taxon>
        <taxon>Insecta</taxon>
        <taxon>Pterygota</taxon>
        <taxon>Neoptera</taxon>
        <taxon>Endopterygota</taxon>
        <taxon>Coleoptera</taxon>
        <taxon>Polyphaga</taxon>
        <taxon>Elateriformia</taxon>
        <taxon>Elateroidea</taxon>
        <taxon>Lampyridae</taxon>
        <taxon>Lampyrinae</taxon>
        <taxon>Pyrocoelia</taxon>
    </lineage>
</organism>
<dbReference type="Gene3D" id="1.20.5.170">
    <property type="match status" value="1"/>
</dbReference>
<comment type="similarity">
    <text evidence="1">Belongs to the SWI5/SAE3 family.</text>
</comment>
<evidence type="ECO:0000256" key="3">
    <source>
        <dbReference type="ARBA" id="ARBA00022763"/>
    </source>
</evidence>
<dbReference type="EMBL" id="JAVRBK010000003">
    <property type="protein sequence ID" value="KAK5645722.1"/>
    <property type="molecule type" value="Genomic_DNA"/>
</dbReference>
<proteinExistence type="inferred from homology"/>
<gene>
    <name evidence="7" type="ORF">RI129_004186</name>
</gene>
<accession>A0AAN7ZJ24</accession>